<reference evidence="3" key="1">
    <citation type="journal article" date="2023" name="G3 (Bethesda)">
        <title>A reference genome for the long-term kleptoplast-retaining sea slug Elysia crispata morphotype clarki.</title>
        <authorList>
            <person name="Eastman K.E."/>
            <person name="Pendleton A.L."/>
            <person name="Shaikh M.A."/>
            <person name="Suttiyut T."/>
            <person name="Ogas R."/>
            <person name="Tomko P."/>
            <person name="Gavelis G."/>
            <person name="Widhalm J.R."/>
            <person name="Wisecaver J.H."/>
        </authorList>
    </citation>
    <scope>NUCLEOTIDE SEQUENCE</scope>
    <source>
        <strain evidence="3">ECLA1</strain>
    </source>
</reference>
<sequence>MSAIISASDKDIHRGPDSDTDDLTFFFLSRQRENCLIGRKEAPLSQSDNLNSSCRAEKNQYYWVHVNNAVDKERLILSARATQHLDIPLETKQTDFHTYDTEEFNSKPPSLKEIIAVVQKARAKSAPGPNGVPYLLYKRCPNVLKRLHKILRGAWSNLKISEQWMSADGVYIPKEQNSTEINQFRPISLLNVEGKIFFSVMASRLTKYLTENGYINTSVQKGGIPGVSGCLEHATMIWEAIQRAKSEKLNLDVIWLDLANAYGSVPHQMIQLALRMYHVPEDIQVMLDDYFSGFRMRFSTNSYTTDWINLEIGIAMGCTISPILFVMAMEVILKAAEDSAGPANLGGGCYMPPLKAFMDDTTIICSKEDETRRMLERLDVLMAWCRMKFKPKKSRSLSVRKGKIDATTMFTVASQQIPTVSQEPVKSLGRWYDSSMKDTKRGLETVELATEGLLAINRCGLQEDSEDPIVKTVQPTIKTGRKWKVVEAVDEAKECLKIKEVIGQTQIDRKGLGSSTAKWWSKAEGKEKRDMVINEIRLNEDSRRVQKAVQQPQQGQWTNWDNALQKSLTWNEIWHMAPLRISFLIRSVYDLLPSNANLVRWGKKEDPTCPLCQGRQTTEHVLSSCKIALSQGRYAWRHNRVLQELAAIISTAKGETTLPNTNALIFTTEGGAKSWHGWPVRTTNQIKCLLDGCDDWDVSADLPEWDSHPSIIKETRLRPDIVIHSASTQQLIMVELTVPYENRMEEAHIYKREKYMNLTKELENAGYKAVVMPVEDQLAKWYSARISNPSRDEGMGSNPGVVQKKKKDNRETPGSHDLGVARPP</sequence>
<dbReference type="Pfam" id="PF00078">
    <property type="entry name" value="RVT_1"/>
    <property type="match status" value="1"/>
</dbReference>
<dbReference type="EMBL" id="JAWDGP010007852">
    <property type="protein sequence ID" value="KAK3702672.1"/>
    <property type="molecule type" value="Genomic_DNA"/>
</dbReference>
<keyword evidence="4" id="KW-1185">Reference proteome</keyword>
<dbReference type="InterPro" id="IPR043502">
    <property type="entry name" value="DNA/RNA_pol_sf"/>
</dbReference>
<accession>A0AAE0XQA2</accession>
<organism evidence="3 4">
    <name type="scientific">Elysia crispata</name>
    <name type="common">lettuce slug</name>
    <dbReference type="NCBI Taxonomy" id="231223"/>
    <lineage>
        <taxon>Eukaryota</taxon>
        <taxon>Metazoa</taxon>
        <taxon>Spiralia</taxon>
        <taxon>Lophotrochozoa</taxon>
        <taxon>Mollusca</taxon>
        <taxon>Gastropoda</taxon>
        <taxon>Heterobranchia</taxon>
        <taxon>Euthyneura</taxon>
        <taxon>Panpulmonata</taxon>
        <taxon>Sacoglossa</taxon>
        <taxon>Placobranchoidea</taxon>
        <taxon>Plakobranchidae</taxon>
        <taxon>Elysia</taxon>
    </lineage>
</organism>
<dbReference type="PROSITE" id="PS50878">
    <property type="entry name" value="RT_POL"/>
    <property type="match status" value="1"/>
</dbReference>
<dbReference type="AlphaFoldDB" id="A0AAE0XQA2"/>
<dbReference type="Pfam" id="PF13966">
    <property type="entry name" value="zf-RVT"/>
    <property type="match status" value="1"/>
</dbReference>
<feature type="domain" description="Reverse transcriptase" evidence="2">
    <location>
        <begin position="153"/>
        <end position="436"/>
    </location>
</feature>
<name>A0AAE0XQA2_9GAST</name>
<evidence type="ECO:0000259" key="2">
    <source>
        <dbReference type="PROSITE" id="PS50878"/>
    </source>
</evidence>
<dbReference type="InterPro" id="IPR000477">
    <property type="entry name" value="RT_dom"/>
</dbReference>
<evidence type="ECO:0000313" key="3">
    <source>
        <dbReference type="EMBL" id="KAK3702672.1"/>
    </source>
</evidence>
<dbReference type="InterPro" id="IPR026960">
    <property type="entry name" value="RVT-Znf"/>
</dbReference>
<dbReference type="PANTHER" id="PTHR19446">
    <property type="entry name" value="REVERSE TRANSCRIPTASES"/>
    <property type="match status" value="1"/>
</dbReference>
<proteinExistence type="predicted"/>
<comment type="caution">
    <text evidence="3">The sequence shown here is derived from an EMBL/GenBank/DDBJ whole genome shotgun (WGS) entry which is preliminary data.</text>
</comment>
<evidence type="ECO:0000256" key="1">
    <source>
        <dbReference type="SAM" id="MobiDB-lite"/>
    </source>
</evidence>
<feature type="region of interest" description="Disordered" evidence="1">
    <location>
        <begin position="787"/>
        <end position="824"/>
    </location>
</feature>
<dbReference type="CDD" id="cd01650">
    <property type="entry name" value="RT_nLTR_like"/>
    <property type="match status" value="1"/>
</dbReference>
<gene>
    <name evidence="3" type="ORF">RRG08_042660</name>
</gene>
<dbReference type="Proteomes" id="UP001283361">
    <property type="component" value="Unassembled WGS sequence"/>
</dbReference>
<dbReference type="SUPFAM" id="SSF56672">
    <property type="entry name" value="DNA/RNA polymerases"/>
    <property type="match status" value="1"/>
</dbReference>
<evidence type="ECO:0000313" key="4">
    <source>
        <dbReference type="Proteomes" id="UP001283361"/>
    </source>
</evidence>
<protein>
    <recommendedName>
        <fullName evidence="2">Reverse transcriptase domain-containing protein</fullName>
    </recommendedName>
</protein>